<dbReference type="Pfam" id="PF00078">
    <property type="entry name" value="RVT_1"/>
    <property type="match status" value="1"/>
</dbReference>
<sequence length="350" mass="39867">MKTLERLVMRHMRPQVQNVRDLSSLPTKRRWVLKMQFSTSFTALSPYLDGGGCIVRLLFFDFSSAFNTIQPSLLQEKLNIMAVDPHLVNWIMDYLTNRPQYVRMGGQISSTLTCSIGAPQGTVLSPLLFTLYTSDFQYNSNTCHIQKFSDDTAIVACIREGEEVEYRSLVQKFEGWCQQNKLHLNISKIKEMVLDFRRAPPSSRPITIQNAEVEVVSSYKYLGLQMDDKLNWSKNMECVYKKVVCWGGSARKRDTQKLNRIIRRAGSVVGLGLDSVEKVAEQRTLAKLRSILSSESHPLHPVFSHQRSSVSTRLRSLNCSTDRLKNSFVPHAIRLYNAAISDRGSRGKLP</sequence>
<dbReference type="InterPro" id="IPR000477">
    <property type="entry name" value="RT_dom"/>
</dbReference>
<organism evidence="2 3">
    <name type="scientific">Mugilogobius chulae</name>
    <name type="common">yellowstripe goby</name>
    <dbReference type="NCBI Taxonomy" id="88201"/>
    <lineage>
        <taxon>Eukaryota</taxon>
        <taxon>Metazoa</taxon>
        <taxon>Chordata</taxon>
        <taxon>Craniata</taxon>
        <taxon>Vertebrata</taxon>
        <taxon>Euteleostomi</taxon>
        <taxon>Actinopterygii</taxon>
        <taxon>Neopterygii</taxon>
        <taxon>Teleostei</taxon>
        <taxon>Neoteleostei</taxon>
        <taxon>Acanthomorphata</taxon>
        <taxon>Gobiaria</taxon>
        <taxon>Gobiiformes</taxon>
        <taxon>Gobioidei</taxon>
        <taxon>Gobiidae</taxon>
        <taxon>Gobionellinae</taxon>
        <taxon>Mugilogobius</taxon>
    </lineage>
</organism>
<dbReference type="Proteomes" id="UP001460270">
    <property type="component" value="Unassembled WGS sequence"/>
</dbReference>
<evidence type="ECO:0000313" key="2">
    <source>
        <dbReference type="EMBL" id="KAK7879965.1"/>
    </source>
</evidence>
<evidence type="ECO:0000259" key="1">
    <source>
        <dbReference type="PROSITE" id="PS50878"/>
    </source>
</evidence>
<dbReference type="InterPro" id="IPR043502">
    <property type="entry name" value="DNA/RNA_pol_sf"/>
</dbReference>
<dbReference type="SUPFAM" id="SSF56672">
    <property type="entry name" value="DNA/RNA polymerases"/>
    <property type="match status" value="1"/>
</dbReference>
<dbReference type="EMBL" id="JBBPFD010000166">
    <property type="protein sequence ID" value="KAK7879965.1"/>
    <property type="molecule type" value="Genomic_DNA"/>
</dbReference>
<evidence type="ECO:0000313" key="3">
    <source>
        <dbReference type="Proteomes" id="UP001460270"/>
    </source>
</evidence>
<dbReference type="PROSITE" id="PS50878">
    <property type="entry name" value="RT_POL"/>
    <property type="match status" value="1"/>
</dbReference>
<proteinExistence type="predicted"/>
<protein>
    <recommendedName>
        <fullName evidence="1">Reverse transcriptase domain-containing protein</fullName>
    </recommendedName>
</protein>
<comment type="caution">
    <text evidence="2">The sequence shown here is derived from an EMBL/GenBank/DDBJ whole genome shotgun (WGS) entry which is preliminary data.</text>
</comment>
<keyword evidence="3" id="KW-1185">Reference proteome</keyword>
<accession>A0AAW0MN51</accession>
<feature type="domain" description="Reverse transcriptase" evidence="1">
    <location>
        <begin position="1"/>
        <end position="226"/>
    </location>
</feature>
<dbReference type="AlphaFoldDB" id="A0AAW0MN51"/>
<dbReference type="PANTHER" id="PTHR33332">
    <property type="entry name" value="REVERSE TRANSCRIPTASE DOMAIN-CONTAINING PROTEIN"/>
    <property type="match status" value="1"/>
</dbReference>
<name>A0AAW0MN51_9GOBI</name>
<reference evidence="3" key="1">
    <citation type="submission" date="2024-04" db="EMBL/GenBank/DDBJ databases">
        <title>Salinicola lusitanus LLJ914,a marine bacterium isolated from the Okinawa Trough.</title>
        <authorList>
            <person name="Li J."/>
        </authorList>
    </citation>
    <scope>NUCLEOTIDE SEQUENCE [LARGE SCALE GENOMIC DNA]</scope>
</reference>
<gene>
    <name evidence="2" type="ORF">WMY93_033371</name>
</gene>